<proteinExistence type="predicted"/>
<dbReference type="RefSeq" id="XP_068138105.1">
    <property type="nucleotide sequence ID" value="XM_068282004.1"/>
</dbReference>
<evidence type="ECO:0000313" key="1">
    <source>
        <dbReference type="EMBL" id="AOW01302.1"/>
    </source>
</evidence>
<protein>
    <submittedName>
        <fullName evidence="1">Uncharacterized protein</fullName>
    </submittedName>
</protein>
<sequence length="156" mass="17863">MTVQTAVHPSKAFRSYYPCRELHPWALPILSESSWTMFHIRHCFISTETGFMRGLLSLKLVITLRPLSACTEGFPFTRQLRSLRSASRLSYSLMRSFTHGFNQSQQLSRSKGFAASAQQLLEYCLATGPVEQTPKCCSCWEFHPWLRTILREGAPE</sequence>
<accession>A0A1D8N6P3</accession>
<evidence type="ECO:0000313" key="2">
    <source>
        <dbReference type="Proteomes" id="UP000182444"/>
    </source>
</evidence>
<reference evidence="1 2" key="1">
    <citation type="journal article" date="2016" name="PLoS ONE">
        <title>Sequence Assembly of Yarrowia lipolytica Strain W29/CLIB89 Shows Transposable Element Diversity.</title>
        <authorList>
            <person name="Magnan C."/>
            <person name="Yu J."/>
            <person name="Chang I."/>
            <person name="Jahn E."/>
            <person name="Kanomata Y."/>
            <person name="Wu J."/>
            <person name="Zeller M."/>
            <person name="Oakes M."/>
            <person name="Baldi P."/>
            <person name="Sandmeyer S."/>
        </authorList>
    </citation>
    <scope>NUCLEOTIDE SEQUENCE [LARGE SCALE GENOMIC DNA]</scope>
    <source>
        <strain evidence="2">CLIB89(W29)</strain>
    </source>
</reference>
<dbReference type="VEuPathDB" id="FungiDB:YALI1_B08247g"/>
<dbReference type="Proteomes" id="UP000182444">
    <property type="component" value="Chromosome 1B"/>
</dbReference>
<dbReference type="GeneID" id="94582662"/>
<gene>
    <name evidence="1" type="ORF">YALI1_B08247g</name>
</gene>
<name>A0A1D8N6P3_YARLL</name>
<organism evidence="1 2">
    <name type="scientific">Yarrowia lipolytica</name>
    <name type="common">Candida lipolytica</name>
    <dbReference type="NCBI Taxonomy" id="4952"/>
    <lineage>
        <taxon>Eukaryota</taxon>
        <taxon>Fungi</taxon>
        <taxon>Dikarya</taxon>
        <taxon>Ascomycota</taxon>
        <taxon>Saccharomycotina</taxon>
        <taxon>Dipodascomycetes</taxon>
        <taxon>Dipodascales</taxon>
        <taxon>Dipodascales incertae sedis</taxon>
        <taxon>Yarrowia</taxon>
    </lineage>
</organism>
<dbReference type="AlphaFoldDB" id="A0A1D8N6P3"/>
<dbReference type="EMBL" id="CP017554">
    <property type="protein sequence ID" value="AOW01302.1"/>
    <property type="molecule type" value="Genomic_DNA"/>
</dbReference>